<evidence type="ECO:0000256" key="7">
    <source>
        <dbReference type="ARBA" id="ARBA00023146"/>
    </source>
</evidence>
<dbReference type="InterPro" id="IPR004364">
    <property type="entry name" value="Aa-tRNA-synt_II"/>
</dbReference>
<dbReference type="PROSITE" id="PS50862">
    <property type="entry name" value="AA_TRNA_LIGASE_II"/>
    <property type="match status" value="1"/>
</dbReference>
<keyword evidence="3" id="KW-0436">Ligase</keyword>
<dbReference type="SUPFAM" id="SSF50249">
    <property type="entry name" value="Nucleic acid-binding proteins"/>
    <property type="match status" value="1"/>
</dbReference>
<dbReference type="GO" id="GO:0006430">
    <property type="term" value="P:lysyl-tRNA aminoacylation"/>
    <property type="evidence" value="ECO:0007669"/>
    <property type="project" value="InterPro"/>
</dbReference>
<dbReference type="PRINTS" id="PR00982">
    <property type="entry name" value="TRNASYNTHLYS"/>
</dbReference>
<feature type="compositionally biased region" description="Polar residues" evidence="10">
    <location>
        <begin position="1"/>
        <end position="10"/>
    </location>
</feature>
<feature type="domain" description="Aminoacyl-transfer RNA synthetases class-II family profile" evidence="11">
    <location>
        <begin position="193"/>
        <end position="469"/>
    </location>
</feature>
<dbReference type="EC" id="6.1.1.6" evidence="2"/>
<keyword evidence="13" id="KW-1185">Reference proteome</keyword>
<gene>
    <name evidence="12" type="ORF">OLC1_LOCUS9347</name>
</gene>
<feature type="region of interest" description="Disordered" evidence="10">
    <location>
        <begin position="1"/>
        <end position="21"/>
    </location>
</feature>
<dbReference type="GO" id="GO:0004824">
    <property type="term" value="F:lysine-tRNA ligase activity"/>
    <property type="evidence" value="ECO:0007669"/>
    <property type="project" value="UniProtKB-EC"/>
</dbReference>
<evidence type="ECO:0000313" key="13">
    <source>
        <dbReference type="Proteomes" id="UP001161247"/>
    </source>
</evidence>
<evidence type="ECO:0000256" key="6">
    <source>
        <dbReference type="ARBA" id="ARBA00022917"/>
    </source>
</evidence>
<keyword evidence="7" id="KW-0030">Aminoacyl-tRNA synthetase</keyword>
<dbReference type="EMBL" id="OX459120">
    <property type="protein sequence ID" value="CAI9099297.1"/>
    <property type="molecule type" value="Genomic_DNA"/>
</dbReference>
<dbReference type="GO" id="GO:0005829">
    <property type="term" value="C:cytosol"/>
    <property type="evidence" value="ECO:0007669"/>
    <property type="project" value="TreeGrafter"/>
</dbReference>
<dbReference type="Pfam" id="PF00152">
    <property type="entry name" value="tRNA-synt_2"/>
    <property type="match status" value="1"/>
</dbReference>
<dbReference type="GO" id="GO:0005524">
    <property type="term" value="F:ATP binding"/>
    <property type="evidence" value="ECO:0007669"/>
    <property type="project" value="UniProtKB-KW"/>
</dbReference>
<name>A0AAV1CXZ1_OLDCO</name>
<evidence type="ECO:0000256" key="3">
    <source>
        <dbReference type="ARBA" id="ARBA00022598"/>
    </source>
</evidence>
<evidence type="ECO:0000256" key="10">
    <source>
        <dbReference type="SAM" id="MobiDB-lite"/>
    </source>
</evidence>
<dbReference type="Proteomes" id="UP001161247">
    <property type="component" value="Chromosome 3"/>
</dbReference>
<dbReference type="InterPro" id="IPR045864">
    <property type="entry name" value="aa-tRNA-synth_II/BPL/LPL"/>
</dbReference>
<dbReference type="Gene3D" id="3.30.930.10">
    <property type="entry name" value="Bira Bifunctional Protein, Domain 2"/>
    <property type="match status" value="2"/>
</dbReference>
<dbReference type="GO" id="GO:0000049">
    <property type="term" value="F:tRNA binding"/>
    <property type="evidence" value="ECO:0007669"/>
    <property type="project" value="TreeGrafter"/>
</dbReference>
<dbReference type="FunFam" id="2.40.50.140:FF:000050">
    <property type="entry name" value="Lysine--tRNA ligase"/>
    <property type="match status" value="1"/>
</dbReference>
<dbReference type="InterPro" id="IPR018149">
    <property type="entry name" value="Lys-tRNA-synth_II_C"/>
</dbReference>
<evidence type="ECO:0000313" key="12">
    <source>
        <dbReference type="EMBL" id="CAI9099297.1"/>
    </source>
</evidence>
<evidence type="ECO:0000259" key="11">
    <source>
        <dbReference type="PROSITE" id="PS50862"/>
    </source>
</evidence>
<comment type="similarity">
    <text evidence="1">Belongs to the class-II aminoacyl-tRNA synthetase family.</text>
</comment>
<dbReference type="InterPro" id="IPR004365">
    <property type="entry name" value="NA-bd_OB_tRNA"/>
</dbReference>
<dbReference type="PANTHER" id="PTHR42918:SF9">
    <property type="entry name" value="LYSINE--TRNA LIGASE"/>
    <property type="match status" value="1"/>
</dbReference>
<evidence type="ECO:0000256" key="1">
    <source>
        <dbReference type="ARBA" id="ARBA00008226"/>
    </source>
</evidence>
<evidence type="ECO:0000256" key="8">
    <source>
        <dbReference type="ARBA" id="ARBA00030563"/>
    </source>
</evidence>
<protein>
    <recommendedName>
        <fullName evidence="2">lysine--tRNA ligase</fullName>
        <ecNumber evidence="2">6.1.1.6</ecNumber>
    </recommendedName>
    <alternativeName>
        <fullName evidence="8">Lysyl-tRNA synthetase</fullName>
    </alternativeName>
</protein>
<organism evidence="12 13">
    <name type="scientific">Oldenlandia corymbosa var. corymbosa</name>
    <dbReference type="NCBI Taxonomy" id="529605"/>
    <lineage>
        <taxon>Eukaryota</taxon>
        <taxon>Viridiplantae</taxon>
        <taxon>Streptophyta</taxon>
        <taxon>Embryophyta</taxon>
        <taxon>Tracheophyta</taxon>
        <taxon>Spermatophyta</taxon>
        <taxon>Magnoliopsida</taxon>
        <taxon>eudicotyledons</taxon>
        <taxon>Gunneridae</taxon>
        <taxon>Pentapetalae</taxon>
        <taxon>asterids</taxon>
        <taxon>lamiids</taxon>
        <taxon>Gentianales</taxon>
        <taxon>Rubiaceae</taxon>
        <taxon>Rubioideae</taxon>
        <taxon>Spermacoceae</taxon>
        <taxon>Hedyotis-Oldenlandia complex</taxon>
        <taxon>Oldenlandia</taxon>
    </lineage>
</organism>
<dbReference type="InterPro" id="IPR012340">
    <property type="entry name" value="NA-bd_OB-fold"/>
</dbReference>
<keyword evidence="5" id="KW-0067">ATP-binding</keyword>
<keyword evidence="6" id="KW-0648">Protein biosynthesis</keyword>
<sequence length="482" mass="55302">MSRRAQQQQVAGGDDKLDPRGYYGSRLKSFMAQRSTGNNLNPNPYSYEFQPSTSIPEFKKNYMNQLESGQRLEDEGVSLSGRIMAKRESGKNLFFYDLLDDGERVQVMADGRQSDLSPEEIAEFHSGVKRGDVVGVVGFPGKTQRGELSLFPEKFTILAPCLHMLPWRLKNQEICYRQRYLDLLFHPEVREKFETRDQIISYIRSFLKNLGFLEVETPMLDRVAGRAAARPFLTHRNVLNMDLQLRKSPELKLKQLVVGGMNRVFEVAKLFRNEAIDQTHNPEFTACEFYMAHADYNKLMKMTEDLLSGIDMLPELRKFVTIPEDLSSDEAHQCLVDLCANLQIECPQTIARMLDKLVGYFLEETCVNPTFIINHPVEMSPLAKEHCSIQGLTERFELFVNRNELCNAYTALNDPVVQRQLFVDQLRDRQTGDDEAMALDEDFCTALEYGLCPTGGWGLGIDRLVMPLTILKVLRRSYCFRL</sequence>
<keyword evidence="4" id="KW-0547">Nucleotide-binding</keyword>
<evidence type="ECO:0000256" key="4">
    <source>
        <dbReference type="ARBA" id="ARBA00022741"/>
    </source>
</evidence>
<proteinExistence type="inferred from homology"/>
<comment type="catalytic activity">
    <reaction evidence="9">
        <text>tRNA(Lys) + L-lysine + ATP = L-lysyl-tRNA(Lys) + AMP + diphosphate</text>
        <dbReference type="Rhea" id="RHEA:20792"/>
        <dbReference type="Rhea" id="RHEA-COMP:9696"/>
        <dbReference type="Rhea" id="RHEA-COMP:9697"/>
        <dbReference type="ChEBI" id="CHEBI:30616"/>
        <dbReference type="ChEBI" id="CHEBI:32551"/>
        <dbReference type="ChEBI" id="CHEBI:33019"/>
        <dbReference type="ChEBI" id="CHEBI:78442"/>
        <dbReference type="ChEBI" id="CHEBI:78529"/>
        <dbReference type="ChEBI" id="CHEBI:456215"/>
        <dbReference type="EC" id="6.1.1.6"/>
    </reaction>
</comment>
<dbReference type="AlphaFoldDB" id="A0AAV1CXZ1"/>
<dbReference type="InterPro" id="IPR006195">
    <property type="entry name" value="aa-tRNA-synth_II"/>
</dbReference>
<dbReference type="SUPFAM" id="SSF55681">
    <property type="entry name" value="Class II aaRS and biotin synthetases"/>
    <property type="match status" value="1"/>
</dbReference>
<dbReference type="Pfam" id="PF01336">
    <property type="entry name" value="tRNA_anti-codon"/>
    <property type="match status" value="1"/>
</dbReference>
<dbReference type="Gene3D" id="2.40.50.140">
    <property type="entry name" value="Nucleic acid-binding proteins"/>
    <property type="match status" value="1"/>
</dbReference>
<dbReference type="InterPro" id="IPR044136">
    <property type="entry name" value="Lys-tRNA-ligase_II_N"/>
</dbReference>
<accession>A0AAV1CXZ1</accession>
<evidence type="ECO:0000256" key="2">
    <source>
        <dbReference type="ARBA" id="ARBA00013166"/>
    </source>
</evidence>
<reference evidence="12" key="1">
    <citation type="submission" date="2023-03" db="EMBL/GenBank/DDBJ databases">
        <authorList>
            <person name="Julca I."/>
        </authorList>
    </citation>
    <scope>NUCLEOTIDE SEQUENCE</scope>
</reference>
<evidence type="ECO:0000256" key="5">
    <source>
        <dbReference type="ARBA" id="ARBA00022840"/>
    </source>
</evidence>
<dbReference type="PANTHER" id="PTHR42918">
    <property type="entry name" value="LYSYL-TRNA SYNTHETASE"/>
    <property type="match status" value="1"/>
</dbReference>
<dbReference type="CDD" id="cd04322">
    <property type="entry name" value="LysRS_N"/>
    <property type="match status" value="1"/>
</dbReference>
<evidence type="ECO:0000256" key="9">
    <source>
        <dbReference type="ARBA" id="ARBA00048573"/>
    </source>
</evidence>